<protein>
    <submittedName>
        <fullName evidence="2">Uncharacterized protein</fullName>
    </submittedName>
</protein>
<dbReference type="Proteomes" id="UP001287286">
    <property type="component" value="Unassembled WGS sequence"/>
</dbReference>
<evidence type="ECO:0000256" key="1">
    <source>
        <dbReference type="SAM" id="MobiDB-lite"/>
    </source>
</evidence>
<organism evidence="2 3">
    <name type="scientific">Purpureocillium lilacinum</name>
    <name type="common">Paecilomyces lilacinus</name>
    <dbReference type="NCBI Taxonomy" id="33203"/>
    <lineage>
        <taxon>Eukaryota</taxon>
        <taxon>Fungi</taxon>
        <taxon>Dikarya</taxon>
        <taxon>Ascomycota</taxon>
        <taxon>Pezizomycotina</taxon>
        <taxon>Sordariomycetes</taxon>
        <taxon>Hypocreomycetidae</taxon>
        <taxon>Hypocreales</taxon>
        <taxon>Ophiocordycipitaceae</taxon>
        <taxon>Purpureocillium</taxon>
    </lineage>
</organism>
<name>A0ABR0C3F8_PURLI</name>
<gene>
    <name evidence="2" type="ORF">Purlil1_4805</name>
</gene>
<dbReference type="EMBL" id="JAWRVI010000014">
    <property type="protein sequence ID" value="KAK4090669.1"/>
    <property type="molecule type" value="Genomic_DNA"/>
</dbReference>
<proteinExistence type="predicted"/>
<evidence type="ECO:0000313" key="2">
    <source>
        <dbReference type="EMBL" id="KAK4090669.1"/>
    </source>
</evidence>
<sequence length="266" mass="29261">MRGRMKGRPSDRHLQWLAEPRPPSRPWLLAAVTHSFGGVSAAWTCISARPPRVADDVCTGSEGTHGGVRAFATTKRRCDAVIALACRQRQVSSTIRPPSKNAWSRRLEYWGDWALERSHYATQCAIPRCVQTGLSDMPRASMSLGRKRRQKSRNLPLDPHLMAPGGGIAGLSPVPDRLRGRTVVQTLPPNGHSVHAWRKPRTWPRPMILQEWALAARHSGSTTDGNAETARICGRCTRGWKDPYRGGCANDGDGNAALPSLAWLPC</sequence>
<feature type="region of interest" description="Disordered" evidence="1">
    <location>
        <begin position="141"/>
        <end position="172"/>
    </location>
</feature>
<comment type="caution">
    <text evidence="2">The sequence shown here is derived from an EMBL/GenBank/DDBJ whole genome shotgun (WGS) entry which is preliminary data.</text>
</comment>
<evidence type="ECO:0000313" key="3">
    <source>
        <dbReference type="Proteomes" id="UP001287286"/>
    </source>
</evidence>
<accession>A0ABR0C3F8</accession>
<keyword evidence="3" id="KW-1185">Reference proteome</keyword>
<reference evidence="2 3" key="1">
    <citation type="journal article" date="2024" name="Microbiol. Resour. Announc.">
        <title>Genome annotations for the ascomycete fungi Trichoderma harzianum, Trichoderma aggressivum, and Purpureocillium lilacinum.</title>
        <authorList>
            <person name="Beijen E.P.W."/>
            <person name="Ohm R.A."/>
        </authorList>
    </citation>
    <scope>NUCLEOTIDE SEQUENCE [LARGE SCALE GENOMIC DNA]</scope>
    <source>
        <strain evidence="2 3">CBS 150709</strain>
    </source>
</reference>